<proteinExistence type="predicted"/>
<name>A0A6A4HGL9_9AGAR</name>
<evidence type="ECO:0000313" key="10">
    <source>
        <dbReference type="EMBL" id="KAE9397762.1"/>
    </source>
</evidence>
<keyword evidence="4" id="KW-0029">Amino-acid transport</keyword>
<feature type="transmembrane region" description="Helical" evidence="8">
    <location>
        <begin position="480"/>
        <end position="500"/>
    </location>
</feature>
<feature type="domain" description="Amino acid permease/ SLC12A" evidence="9">
    <location>
        <begin position="83"/>
        <end position="545"/>
    </location>
</feature>
<feature type="transmembrane region" description="Helical" evidence="8">
    <location>
        <begin position="84"/>
        <end position="105"/>
    </location>
</feature>
<feature type="transmembrane region" description="Helical" evidence="8">
    <location>
        <begin position="226"/>
        <end position="245"/>
    </location>
</feature>
<keyword evidence="3 8" id="KW-0812">Transmembrane</keyword>
<dbReference type="InterPro" id="IPR004841">
    <property type="entry name" value="AA-permease/SLC12A_dom"/>
</dbReference>
<reference evidence="10" key="1">
    <citation type="journal article" date="2019" name="Environ. Microbiol.">
        <title>Fungal ecological strategies reflected in gene transcription - a case study of two litter decomposers.</title>
        <authorList>
            <person name="Barbi F."/>
            <person name="Kohler A."/>
            <person name="Barry K."/>
            <person name="Baskaran P."/>
            <person name="Daum C."/>
            <person name="Fauchery L."/>
            <person name="Ihrmark K."/>
            <person name="Kuo A."/>
            <person name="LaButti K."/>
            <person name="Lipzen A."/>
            <person name="Morin E."/>
            <person name="Grigoriev I.V."/>
            <person name="Henrissat B."/>
            <person name="Lindahl B."/>
            <person name="Martin F."/>
        </authorList>
    </citation>
    <scope>NUCLEOTIDE SEQUENCE</scope>
    <source>
        <strain evidence="10">JB14</strain>
    </source>
</reference>
<dbReference type="AlphaFoldDB" id="A0A6A4HGL9"/>
<dbReference type="Gene3D" id="1.20.1740.10">
    <property type="entry name" value="Amino acid/polyamine transporter I"/>
    <property type="match status" value="1"/>
</dbReference>
<keyword evidence="11" id="KW-1185">Reference proteome</keyword>
<feature type="transmembrane region" description="Helical" evidence="8">
    <location>
        <begin position="409"/>
        <end position="429"/>
    </location>
</feature>
<feature type="transmembrane region" description="Helical" evidence="8">
    <location>
        <begin position="310"/>
        <end position="331"/>
    </location>
</feature>
<feature type="transmembrane region" description="Helical" evidence="8">
    <location>
        <begin position="435"/>
        <end position="459"/>
    </location>
</feature>
<evidence type="ECO:0000259" key="9">
    <source>
        <dbReference type="Pfam" id="PF00324"/>
    </source>
</evidence>
<protein>
    <submittedName>
        <fullName evidence="10">APC amino acid permease</fullName>
    </submittedName>
</protein>
<feature type="transmembrane region" description="Helical" evidence="8">
    <location>
        <begin position="111"/>
        <end position="131"/>
    </location>
</feature>
<feature type="transmembrane region" description="Helical" evidence="8">
    <location>
        <begin position="192"/>
        <end position="214"/>
    </location>
</feature>
<accession>A0A6A4HGL9</accession>
<evidence type="ECO:0000256" key="3">
    <source>
        <dbReference type="ARBA" id="ARBA00022692"/>
    </source>
</evidence>
<evidence type="ECO:0000256" key="1">
    <source>
        <dbReference type="ARBA" id="ARBA00004141"/>
    </source>
</evidence>
<feature type="region of interest" description="Disordered" evidence="7">
    <location>
        <begin position="1"/>
        <end position="21"/>
    </location>
</feature>
<dbReference type="InterPro" id="IPR004840">
    <property type="entry name" value="Amino_acid_permease_CS"/>
</dbReference>
<dbReference type="PROSITE" id="PS00218">
    <property type="entry name" value="AMINO_ACID_PERMEASE_1"/>
    <property type="match status" value="1"/>
</dbReference>
<dbReference type="PANTHER" id="PTHR43341">
    <property type="entry name" value="AMINO ACID PERMEASE"/>
    <property type="match status" value="1"/>
</dbReference>
<evidence type="ECO:0000256" key="6">
    <source>
        <dbReference type="ARBA" id="ARBA00023136"/>
    </source>
</evidence>
<evidence type="ECO:0000256" key="2">
    <source>
        <dbReference type="ARBA" id="ARBA00022448"/>
    </source>
</evidence>
<evidence type="ECO:0000256" key="4">
    <source>
        <dbReference type="ARBA" id="ARBA00022970"/>
    </source>
</evidence>
<feature type="compositionally biased region" description="Basic and acidic residues" evidence="7">
    <location>
        <begin position="1"/>
        <end position="14"/>
    </location>
</feature>
<dbReference type="InterPro" id="IPR050524">
    <property type="entry name" value="APC_YAT"/>
</dbReference>
<comment type="subcellular location">
    <subcellularLocation>
        <location evidence="1">Membrane</location>
        <topology evidence="1">Multi-pass membrane protein</topology>
    </subcellularLocation>
</comment>
<feature type="transmembrane region" description="Helical" evidence="8">
    <location>
        <begin position="362"/>
        <end position="382"/>
    </location>
</feature>
<dbReference type="PANTHER" id="PTHR43341:SF12">
    <property type="entry name" value="AMINO ACID TRANSPORTER (EUROFUNG)"/>
    <property type="match status" value="1"/>
</dbReference>
<keyword evidence="6 8" id="KW-0472">Membrane</keyword>
<organism evidence="10 11">
    <name type="scientific">Gymnopus androsaceus JB14</name>
    <dbReference type="NCBI Taxonomy" id="1447944"/>
    <lineage>
        <taxon>Eukaryota</taxon>
        <taxon>Fungi</taxon>
        <taxon>Dikarya</taxon>
        <taxon>Basidiomycota</taxon>
        <taxon>Agaricomycotina</taxon>
        <taxon>Agaricomycetes</taxon>
        <taxon>Agaricomycetidae</taxon>
        <taxon>Agaricales</taxon>
        <taxon>Marasmiineae</taxon>
        <taxon>Omphalotaceae</taxon>
        <taxon>Gymnopus</taxon>
    </lineage>
</organism>
<feature type="transmembrane region" description="Helical" evidence="8">
    <location>
        <begin position="265"/>
        <end position="289"/>
    </location>
</feature>
<dbReference type="Pfam" id="PF00324">
    <property type="entry name" value="AA_permease"/>
    <property type="match status" value="1"/>
</dbReference>
<dbReference type="GO" id="GO:0016020">
    <property type="term" value="C:membrane"/>
    <property type="evidence" value="ECO:0007669"/>
    <property type="project" value="UniProtKB-SubCell"/>
</dbReference>
<dbReference type="FunFam" id="1.20.1740.10:FF:000017">
    <property type="entry name" value="Amino acid permease"/>
    <property type="match status" value="1"/>
</dbReference>
<dbReference type="EMBL" id="ML769492">
    <property type="protein sequence ID" value="KAE9397762.1"/>
    <property type="molecule type" value="Genomic_DNA"/>
</dbReference>
<evidence type="ECO:0000256" key="8">
    <source>
        <dbReference type="SAM" id="Phobius"/>
    </source>
</evidence>
<keyword evidence="2" id="KW-0813">Transport</keyword>
<dbReference type="Proteomes" id="UP000799118">
    <property type="component" value="Unassembled WGS sequence"/>
</dbReference>
<evidence type="ECO:0000256" key="5">
    <source>
        <dbReference type="ARBA" id="ARBA00022989"/>
    </source>
</evidence>
<gene>
    <name evidence="10" type="ORF">BT96DRAFT_859718</name>
</gene>
<feature type="transmembrane region" description="Helical" evidence="8">
    <location>
        <begin position="520"/>
        <end position="539"/>
    </location>
</feature>
<evidence type="ECO:0000256" key="7">
    <source>
        <dbReference type="SAM" id="MobiDB-lite"/>
    </source>
</evidence>
<keyword evidence="5 8" id="KW-1133">Transmembrane helix</keyword>
<dbReference type="OrthoDB" id="3900342at2759"/>
<dbReference type="GO" id="GO:0015171">
    <property type="term" value="F:amino acid transmembrane transporter activity"/>
    <property type="evidence" value="ECO:0007669"/>
    <property type="project" value="TreeGrafter"/>
</dbReference>
<evidence type="ECO:0000313" key="11">
    <source>
        <dbReference type="Proteomes" id="UP000799118"/>
    </source>
</evidence>
<sequence length="588" mass="64371">MDSGKEKYNDRDIVDEGSSSDNIQFYDPSKESIWTRLGVNYESFKRAPGVTADRLVAGDLSEAEIEKIKADTPMLQAKMKKRHLTMIAVGGSIGTGLFVGSGAALKNGGPAGILIGWIIMGVMLINVTQALGEMSILYPLSGGFYMLAHRFLDPGFAFSMAWNYFLQWAVVLPLEITVAGTTVQYWTTKVPIAVWITVFWVVIIGLSVFGTLGYAEEEFWSSCLKLLIVVMFIFIGVICICGGGPSDGEYNHYIGGSMWQNPGAFANGFQGVCAVFVTAAFAFSGTELVGLAASETPNPRATMPGAVKGTFWRITIIYITSLTIIGLLIPWTDERLLGGTSAAASPFVIALDNGKIPGLNHLVNATICVSVLSIGLSCVYAGSRTLTALAETGYAPRVFTYVDKSSRPLFSVIAVLLFGPIGYVNVVAAGDTVFLWLQAISGLSVLFTWLSICLCHIRFRRAWKVQGHSLEELPFKAMGGVWGSWLGAFLIVLVLIAQFYVALWPIGGVSSGKERASDFFQAYLAAPILIFMWIGGYIWKRTVPRRAHEIDLDTGRKSWLTVEEMREYRAERRAAPLYVRIYRILFSN</sequence>
<feature type="transmembrane region" description="Helical" evidence="8">
    <location>
        <begin position="151"/>
        <end position="172"/>
    </location>
</feature>